<dbReference type="AlphaFoldDB" id="C0EPX5"/>
<accession>C0EPX5</accession>
<reference evidence="1 2" key="1">
    <citation type="submission" date="2009-01" db="EMBL/GenBank/DDBJ databases">
        <authorList>
            <person name="Fulton L."/>
            <person name="Clifton S."/>
            <person name="Chinwalla A.T."/>
            <person name="Mitreva M."/>
            <person name="Sodergren E."/>
            <person name="Weinstock G."/>
            <person name="Clifton S."/>
            <person name="Dooling D.J."/>
            <person name="Fulton B."/>
            <person name="Minx P."/>
            <person name="Pepin K.H."/>
            <person name="Johnson M."/>
            <person name="Bhonagiri V."/>
            <person name="Nash W.E."/>
            <person name="Mardis E.R."/>
            <person name="Wilson R.K."/>
        </authorList>
    </citation>
    <scope>NUCLEOTIDE SEQUENCE [LARGE SCALE GENOMIC DNA]</scope>
    <source>
        <strain evidence="1 2">NRL30031/H210</strain>
    </source>
</reference>
<keyword evidence="2" id="KW-1185">Reference proteome</keyword>
<evidence type="ECO:0000313" key="2">
    <source>
        <dbReference type="Proteomes" id="UP000004457"/>
    </source>
</evidence>
<dbReference type="Proteomes" id="UP000004457">
    <property type="component" value="Unassembled WGS sequence"/>
</dbReference>
<evidence type="ECO:0008006" key="3">
    <source>
        <dbReference type="Google" id="ProtNLM"/>
    </source>
</evidence>
<dbReference type="eggNOG" id="COG1108">
    <property type="taxonomic scope" value="Bacteria"/>
</dbReference>
<organism evidence="1 2">
    <name type="scientific">Neisseria flavescens NRL30031/H210</name>
    <dbReference type="NCBI Taxonomy" id="546264"/>
    <lineage>
        <taxon>Bacteria</taxon>
        <taxon>Pseudomonadati</taxon>
        <taxon>Pseudomonadota</taxon>
        <taxon>Betaproteobacteria</taxon>
        <taxon>Neisseriales</taxon>
        <taxon>Neisseriaceae</taxon>
        <taxon>Neisseria</taxon>
    </lineage>
</organism>
<evidence type="ECO:0000313" key="1">
    <source>
        <dbReference type="EMBL" id="EEG32926.1"/>
    </source>
</evidence>
<name>C0EPX5_NEIFL</name>
<protein>
    <recommendedName>
        <fullName evidence="3">Threonine dehydratase</fullName>
    </recommendedName>
</protein>
<sequence>MIYRNNILITVKFFMFISKKDKIKESIEKDCYSLNIRREKMTCKTHEHHDHVHGANCGHTAIKHEGHVDYLHDGHLHHEHNGHYDEHALSVNETNPDGCHPVDTCHGHVHSEGCGHETVPHGDHVDYIVNGRLHHQHGDHCDDHGPVEIVK</sequence>
<gene>
    <name evidence="1" type="ORF">NEIFLAOT_02016</name>
</gene>
<comment type="caution">
    <text evidence="1">The sequence shown here is derived from an EMBL/GenBank/DDBJ whole genome shotgun (WGS) entry which is preliminary data.</text>
</comment>
<proteinExistence type="predicted"/>
<dbReference type="EMBL" id="ACEN01000095">
    <property type="protein sequence ID" value="EEG32926.1"/>
    <property type="molecule type" value="Genomic_DNA"/>
</dbReference>